<sequence length="179" mass="18807">MALGVGRARHGPLGIIAVRRLAVLCGSLCVFAATGCTMSSFGSGVGAAAGVASSAATANPAVGYAVAVGTQAAIDASVKYVLRTWKNDQQNLMARVAGELPPGRVKAWEVRRSIPYGNERGSIQVVREIDNPLASCREVLFTVESDETESAYLASICRQEGGWRWASAEPAVLRWGALQ</sequence>
<evidence type="ECO:0000313" key="2">
    <source>
        <dbReference type="Proteomes" id="UP000294692"/>
    </source>
</evidence>
<accession>A0A4R3UUA5</accession>
<dbReference type="EMBL" id="SMBX01000009">
    <property type="protein sequence ID" value="TCU94541.1"/>
    <property type="molecule type" value="Genomic_DNA"/>
</dbReference>
<evidence type="ECO:0000313" key="1">
    <source>
        <dbReference type="EMBL" id="TCU94541.1"/>
    </source>
</evidence>
<proteinExistence type="predicted"/>
<comment type="caution">
    <text evidence="1">The sequence shown here is derived from an EMBL/GenBank/DDBJ whole genome shotgun (WGS) entry which is preliminary data.</text>
</comment>
<gene>
    <name evidence="1" type="ORF">EV686_10996</name>
</gene>
<reference evidence="1 2" key="1">
    <citation type="submission" date="2019-03" db="EMBL/GenBank/DDBJ databases">
        <title>Genomic Encyclopedia of Type Strains, Phase IV (KMG-IV): sequencing the most valuable type-strain genomes for metagenomic binning, comparative biology and taxonomic classification.</title>
        <authorList>
            <person name="Goeker M."/>
        </authorList>
    </citation>
    <scope>NUCLEOTIDE SEQUENCE [LARGE SCALE GENOMIC DNA]</scope>
    <source>
        <strain evidence="1 2">DSM 100048</strain>
    </source>
</reference>
<keyword evidence="2" id="KW-1185">Reference proteome</keyword>
<dbReference type="Proteomes" id="UP000294692">
    <property type="component" value="Unassembled WGS sequence"/>
</dbReference>
<name>A0A4R3UUA5_9BURK</name>
<organism evidence="1 2">
    <name type="scientific">Paracandidimonas soli</name>
    <dbReference type="NCBI Taxonomy" id="1917182"/>
    <lineage>
        <taxon>Bacteria</taxon>
        <taxon>Pseudomonadati</taxon>
        <taxon>Pseudomonadota</taxon>
        <taxon>Betaproteobacteria</taxon>
        <taxon>Burkholderiales</taxon>
        <taxon>Alcaligenaceae</taxon>
        <taxon>Paracandidimonas</taxon>
    </lineage>
</organism>
<protein>
    <submittedName>
        <fullName evidence="1">Uncharacterized protein</fullName>
    </submittedName>
</protein>
<dbReference type="AlphaFoldDB" id="A0A4R3UUA5"/>